<dbReference type="EMBL" id="QOIL01000012">
    <property type="protein sequence ID" value="RCG28971.1"/>
    <property type="molecule type" value="Genomic_DNA"/>
</dbReference>
<evidence type="ECO:0000313" key="4">
    <source>
        <dbReference type="Proteomes" id="UP000253094"/>
    </source>
</evidence>
<dbReference type="Proteomes" id="UP000253094">
    <property type="component" value="Unassembled WGS sequence"/>
</dbReference>
<accession>A0A367FFA8</accession>
<name>A0A367FFA8_9ACTN</name>
<dbReference type="PANTHER" id="PTHR13947">
    <property type="entry name" value="GNAT FAMILY N-ACETYLTRANSFERASE"/>
    <property type="match status" value="1"/>
</dbReference>
<dbReference type="Pfam" id="PF00583">
    <property type="entry name" value="Acetyltransf_1"/>
    <property type="match status" value="1"/>
</dbReference>
<evidence type="ECO:0000256" key="1">
    <source>
        <dbReference type="ARBA" id="ARBA00022679"/>
    </source>
</evidence>
<dbReference type="AlphaFoldDB" id="A0A367FFA8"/>
<dbReference type="InterPro" id="IPR000182">
    <property type="entry name" value="GNAT_dom"/>
</dbReference>
<evidence type="ECO:0000313" key="3">
    <source>
        <dbReference type="EMBL" id="RCG28971.1"/>
    </source>
</evidence>
<reference evidence="3 4" key="1">
    <citation type="submission" date="2018-06" db="EMBL/GenBank/DDBJ databases">
        <title>Sphaerisporangium craniellae sp. nov., isolated from a marine sponge in the South China Sea.</title>
        <authorList>
            <person name="Li L."/>
        </authorList>
    </citation>
    <scope>NUCLEOTIDE SEQUENCE [LARGE SCALE GENOMIC DNA]</scope>
    <source>
        <strain evidence="3 4">CCTCC AA 208026</strain>
    </source>
</reference>
<sequence length="161" mass="18222">MYQVALNIREYRPHDMEQILQLNAYGLRAAGIDPSDDYYDGEDFDDIERTYSRAAGGALLVGEVAGQVIAMGGIRRVTTEICELLRMRVYPEFQGRGYGKAILLLLEEKAADLSYQRIRLLTGEDQHPAVDLYAKHGYTVTEREIIMDMPSVHMVKELHGV</sequence>
<protein>
    <submittedName>
        <fullName evidence="3">GNAT family N-acetyltransferase</fullName>
    </submittedName>
</protein>
<dbReference type="GO" id="GO:0008080">
    <property type="term" value="F:N-acetyltransferase activity"/>
    <property type="evidence" value="ECO:0007669"/>
    <property type="project" value="InterPro"/>
</dbReference>
<dbReference type="InterPro" id="IPR016181">
    <property type="entry name" value="Acyl_CoA_acyltransferase"/>
</dbReference>
<keyword evidence="1 3" id="KW-0808">Transferase</keyword>
<gene>
    <name evidence="3" type="ORF">DQ384_21655</name>
</gene>
<dbReference type="OrthoDB" id="9796381at2"/>
<dbReference type="InterPro" id="IPR050769">
    <property type="entry name" value="NAT_camello-type"/>
</dbReference>
<feature type="domain" description="N-acetyltransferase" evidence="2">
    <location>
        <begin position="6"/>
        <end position="159"/>
    </location>
</feature>
<dbReference type="SUPFAM" id="SSF55729">
    <property type="entry name" value="Acyl-CoA N-acyltransferases (Nat)"/>
    <property type="match status" value="1"/>
</dbReference>
<comment type="caution">
    <text evidence="3">The sequence shown here is derived from an EMBL/GenBank/DDBJ whole genome shotgun (WGS) entry which is preliminary data.</text>
</comment>
<dbReference type="PANTHER" id="PTHR13947:SF37">
    <property type="entry name" value="LD18367P"/>
    <property type="match status" value="1"/>
</dbReference>
<dbReference type="PROSITE" id="PS51186">
    <property type="entry name" value="GNAT"/>
    <property type="match status" value="1"/>
</dbReference>
<dbReference type="CDD" id="cd04301">
    <property type="entry name" value="NAT_SF"/>
    <property type="match status" value="1"/>
</dbReference>
<organism evidence="3 4">
    <name type="scientific">Sphaerisporangium album</name>
    <dbReference type="NCBI Taxonomy" id="509200"/>
    <lineage>
        <taxon>Bacteria</taxon>
        <taxon>Bacillati</taxon>
        <taxon>Actinomycetota</taxon>
        <taxon>Actinomycetes</taxon>
        <taxon>Streptosporangiales</taxon>
        <taxon>Streptosporangiaceae</taxon>
        <taxon>Sphaerisporangium</taxon>
    </lineage>
</organism>
<evidence type="ECO:0000259" key="2">
    <source>
        <dbReference type="PROSITE" id="PS51186"/>
    </source>
</evidence>
<proteinExistence type="predicted"/>
<dbReference type="Gene3D" id="3.40.630.30">
    <property type="match status" value="1"/>
</dbReference>
<keyword evidence="4" id="KW-1185">Reference proteome</keyword>